<dbReference type="Proteomes" id="UP000313066">
    <property type="component" value="Unassembled WGS sequence"/>
</dbReference>
<evidence type="ECO:0000259" key="2">
    <source>
        <dbReference type="SMART" id="SM00226"/>
    </source>
</evidence>
<keyword evidence="4" id="KW-1185">Reference proteome</keyword>
<comment type="caution">
    <text evidence="3">The sequence shown here is derived from an EMBL/GenBank/DDBJ whole genome shotgun (WGS) entry which is preliminary data.</text>
</comment>
<proteinExistence type="predicted"/>
<dbReference type="PANTHER" id="PTHR11717">
    <property type="entry name" value="LOW MOLECULAR WEIGHT PROTEIN TYROSINE PHOSPHATASE"/>
    <property type="match status" value="1"/>
</dbReference>
<dbReference type="InterPro" id="IPR050438">
    <property type="entry name" value="LMW_PTPase"/>
</dbReference>
<dbReference type="EC" id="3.1.3.48" evidence="1"/>
<dbReference type="Gene3D" id="3.40.50.2300">
    <property type="match status" value="1"/>
</dbReference>
<accession>A0A5N6C388</accession>
<dbReference type="SUPFAM" id="SSF52788">
    <property type="entry name" value="Phosphotyrosine protein phosphatases I"/>
    <property type="match status" value="1"/>
</dbReference>
<dbReference type="SMART" id="SM00226">
    <property type="entry name" value="LMWPc"/>
    <property type="match status" value="1"/>
</dbReference>
<sequence length="227" mass="23781">MERTRDCDRVPDCAAAHDPACEHTRDPAHDSHDRAGSVPGAGFRILFVCTGNICRSAMAERLTLAALGPGSPILVGSAGTHARAGLPMAERACAVLLRLGGDPDNFASRPLTAEEVARADLVLAASSEHRAGAVALHPVAAARAFTIVEFGALARAVPAGRVLGHGDPVRRARALLEETGALRGLVRVERPDIADPYGGPRRAYREAARRIADALAVPIRLLTHAPA</sequence>
<feature type="domain" description="Phosphotyrosine protein phosphatase I" evidence="2">
    <location>
        <begin position="43"/>
        <end position="224"/>
    </location>
</feature>
<evidence type="ECO:0000256" key="1">
    <source>
        <dbReference type="ARBA" id="ARBA00013064"/>
    </source>
</evidence>
<evidence type="ECO:0000313" key="4">
    <source>
        <dbReference type="Proteomes" id="UP000313066"/>
    </source>
</evidence>
<organism evidence="3 4">
    <name type="scientific">Microbispora catharanthi</name>
    <dbReference type="NCBI Taxonomy" id="1712871"/>
    <lineage>
        <taxon>Bacteria</taxon>
        <taxon>Bacillati</taxon>
        <taxon>Actinomycetota</taxon>
        <taxon>Actinomycetes</taxon>
        <taxon>Streptosporangiales</taxon>
        <taxon>Streptosporangiaceae</taxon>
        <taxon>Microbispora</taxon>
    </lineage>
</organism>
<dbReference type="EMBL" id="VDMA02000002">
    <property type="protein sequence ID" value="KAB8187254.1"/>
    <property type="molecule type" value="Genomic_DNA"/>
</dbReference>
<reference evidence="3 4" key="1">
    <citation type="submission" date="2019-10" db="EMBL/GenBank/DDBJ databases">
        <title>Nonomuraea sp. nov., isolated from Phyllanthus amarus.</title>
        <authorList>
            <person name="Klykleung N."/>
            <person name="Tanasupawat S."/>
        </authorList>
    </citation>
    <scope>NUCLEOTIDE SEQUENCE [LARGE SCALE GENOMIC DNA]</scope>
    <source>
        <strain evidence="3 4">CR1-09</strain>
    </source>
</reference>
<evidence type="ECO:0000313" key="3">
    <source>
        <dbReference type="EMBL" id="KAB8187254.1"/>
    </source>
</evidence>
<dbReference type="GO" id="GO:0004725">
    <property type="term" value="F:protein tyrosine phosphatase activity"/>
    <property type="evidence" value="ECO:0007669"/>
    <property type="project" value="UniProtKB-EC"/>
</dbReference>
<dbReference type="PANTHER" id="PTHR11717:SF7">
    <property type="entry name" value="LOW MOLECULAR WEIGHT PHOSPHOTYROSINE PROTEIN PHOSPHATASE"/>
    <property type="match status" value="1"/>
</dbReference>
<dbReference type="Pfam" id="PF01451">
    <property type="entry name" value="LMWPc"/>
    <property type="match status" value="1"/>
</dbReference>
<name>A0A5N6C388_9ACTN</name>
<dbReference type="AlphaFoldDB" id="A0A5N6C388"/>
<dbReference type="RefSeq" id="WP_139573039.1">
    <property type="nucleotide sequence ID" value="NZ_VDMA02000002.1"/>
</dbReference>
<dbReference type="InterPro" id="IPR036196">
    <property type="entry name" value="Ptyr_pPase_sf"/>
</dbReference>
<gene>
    <name evidence="3" type="ORF">FH610_004870</name>
</gene>
<dbReference type="InterPro" id="IPR023485">
    <property type="entry name" value="Ptyr_pPase"/>
</dbReference>
<protein>
    <recommendedName>
        <fullName evidence="1">protein-tyrosine-phosphatase</fullName>
        <ecNumber evidence="1">3.1.3.48</ecNumber>
    </recommendedName>
</protein>